<name>A0AAE3ZMH7_9ACTN</name>
<sequence>MLRRALLAGVAVGTTVVLAACGGGDGADGMDHGAGTTTATTPPATATTPSAAASAGTGSNAADVSFAQMMIEHHRQAVEMAELAGTRAGNAEVKALAEKIIAAQQPEIETMSGWLTAWGAAVPEPSMTGMDMGGMDHGSSMPGAMSAQDMAGLAAASGGEFDKQFLTLMIAHHEGAITMAQQETSQGASTEAKALAAKIVTDQQAEIVTMRELLTKL</sequence>
<proteinExistence type="predicted"/>
<feature type="compositionally biased region" description="Low complexity" evidence="1">
    <location>
        <begin position="33"/>
        <end position="58"/>
    </location>
</feature>
<evidence type="ECO:0000313" key="5">
    <source>
        <dbReference type="Proteomes" id="UP001183629"/>
    </source>
</evidence>
<dbReference type="EMBL" id="JAVDYC010000001">
    <property type="protein sequence ID" value="MDR7322653.1"/>
    <property type="molecule type" value="Genomic_DNA"/>
</dbReference>
<dbReference type="Pfam" id="PF03713">
    <property type="entry name" value="DUF305"/>
    <property type="match status" value="1"/>
</dbReference>
<accession>A0AAE3ZMH7</accession>
<comment type="caution">
    <text evidence="4">The sequence shown here is derived from an EMBL/GenBank/DDBJ whole genome shotgun (WGS) entry which is preliminary data.</text>
</comment>
<dbReference type="RefSeq" id="WP_310413364.1">
    <property type="nucleotide sequence ID" value="NZ_JAVDYC010000001.1"/>
</dbReference>
<dbReference type="Proteomes" id="UP001183629">
    <property type="component" value="Unassembled WGS sequence"/>
</dbReference>
<dbReference type="AlphaFoldDB" id="A0AAE3ZMH7"/>
<feature type="signal peptide" evidence="2">
    <location>
        <begin position="1"/>
        <end position="19"/>
    </location>
</feature>
<keyword evidence="2" id="KW-0732">Signal</keyword>
<dbReference type="InterPro" id="IPR012347">
    <property type="entry name" value="Ferritin-like"/>
</dbReference>
<evidence type="ECO:0000313" key="4">
    <source>
        <dbReference type="EMBL" id="MDR7322653.1"/>
    </source>
</evidence>
<dbReference type="Gene3D" id="1.20.1260.10">
    <property type="match status" value="1"/>
</dbReference>
<organism evidence="4 5">
    <name type="scientific">Catenuloplanes niger</name>
    <dbReference type="NCBI Taxonomy" id="587534"/>
    <lineage>
        <taxon>Bacteria</taxon>
        <taxon>Bacillati</taxon>
        <taxon>Actinomycetota</taxon>
        <taxon>Actinomycetes</taxon>
        <taxon>Micromonosporales</taxon>
        <taxon>Micromonosporaceae</taxon>
        <taxon>Catenuloplanes</taxon>
    </lineage>
</organism>
<keyword evidence="5" id="KW-1185">Reference proteome</keyword>
<evidence type="ECO:0000259" key="3">
    <source>
        <dbReference type="Pfam" id="PF03713"/>
    </source>
</evidence>
<dbReference type="PROSITE" id="PS51257">
    <property type="entry name" value="PROKAR_LIPOPROTEIN"/>
    <property type="match status" value="1"/>
</dbReference>
<dbReference type="PANTHER" id="PTHR36933">
    <property type="entry name" value="SLL0788 PROTEIN"/>
    <property type="match status" value="1"/>
</dbReference>
<protein>
    <submittedName>
        <fullName evidence="4">Uncharacterized protein (DUF305 family)</fullName>
    </submittedName>
</protein>
<evidence type="ECO:0000256" key="2">
    <source>
        <dbReference type="SAM" id="SignalP"/>
    </source>
</evidence>
<gene>
    <name evidence="4" type="ORF">J2S44_002903</name>
</gene>
<dbReference type="PANTHER" id="PTHR36933:SF1">
    <property type="entry name" value="SLL0788 PROTEIN"/>
    <property type="match status" value="1"/>
</dbReference>
<feature type="chain" id="PRO_5042061014" evidence="2">
    <location>
        <begin position="20"/>
        <end position="217"/>
    </location>
</feature>
<feature type="domain" description="DUF305" evidence="3">
    <location>
        <begin position="63"/>
        <end position="214"/>
    </location>
</feature>
<reference evidence="4 5" key="1">
    <citation type="submission" date="2023-07" db="EMBL/GenBank/DDBJ databases">
        <title>Sequencing the genomes of 1000 actinobacteria strains.</title>
        <authorList>
            <person name="Klenk H.-P."/>
        </authorList>
    </citation>
    <scope>NUCLEOTIDE SEQUENCE [LARGE SCALE GENOMIC DNA]</scope>
    <source>
        <strain evidence="4 5">DSM 44711</strain>
    </source>
</reference>
<feature type="region of interest" description="Disordered" evidence="1">
    <location>
        <begin position="32"/>
        <end position="58"/>
    </location>
</feature>
<dbReference type="InterPro" id="IPR005183">
    <property type="entry name" value="DUF305_CopM-like"/>
</dbReference>
<evidence type="ECO:0000256" key="1">
    <source>
        <dbReference type="SAM" id="MobiDB-lite"/>
    </source>
</evidence>